<dbReference type="EnsemblMetazoa" id="tetur08g02490.1">
    <property type="protein sequence ID" value="tetur08g02490.1"/>
    <property type="gene ID" value="tetur08g02490"/>
</dbReference>
<keyword evidence="2" id="KW-0328">Glycosyltransferase</keyword>
<keyword evidence="6" id="KW-1185">Reference proteome</keyword>
<dbReference type="Proteomes" id="UP000015104">
    <property type="component" value="Unassembled WGS sequence"/>
</dbReference>
<evidence type="ECO:0000256" key="2">
    <source>
        <dbReference type="ARBA" id="ARBA00022676"/>
    </source>
</evidence>
<dbReference type="EMBL" id="KJ584790">
    <property type="protein sequence ID" value="AHX56917.1"/>
    <property type="molecule type" value="mRNA"/>
</dbReference>
<dbReference type="OMA" id="NNTIVEC"/>
<evidence type="ECO:0000313" key="6">
    <source>
        <dbReference type="Proteomes" id="UP000015104"/>
    </source>
</evidence>
<organism evidence="5 6">
    <name type="scientific">Tetranychus urticae</name>
    <name type="common">Two-spotted spider mite</name>
    <dbReference type="NCBI Taxonomy" id="32264"/>
    <lineage>
        <taxon>Eukaryota</taxon>
        <taxon>Metazoa</taxon>
        <taxon>Ecdysozoa</taxon>
        <taxon>Arthropoda</taxon>
        <taxon>Chelicerata</taxon>
        <taxon>Arachnida</taxon>
        <taxon>Acari</taxon>
        <taxon>Acariformes</taxon>
        <taxon>Trombidiformes</taxon>
        <taxon>Prostigmata</taxon>
        <taxon>Eleutherengona</taxon>
        <taxon>Raphignathae</taxon>
        <taxon>Tetranychoidea</taxon>
        <taxon>Tetranychidae</taxon>
        <taxon>Tetranychus</taxon>
    </lineage>
</organism>
<dbReference type="KEGG" id="tut:107362692"/>
<dbReference type="EMBL" id="CAEY01001943">
    <property type="status" value="NOT_ANNOTATED_CDS"/>
    <property type="molecule type" value="Genomic_DNA"/>
</dbReference>
<dbReference type="SUPFAM" id="SSF53756">
    <property type="entry name" value="UDP-Glycosyltransferase/glycogen phosphorylase"/>
    <property type="match status" value="1"/>
</dbReference>
<gene>
    <name evidence="5" type="primary">107362692</name>
    <name evidence="4" type="synonym">UGT207A1</name>
</gene>
<dbReference type="CDD" id="cd03784">
    <property type="entry name" value="GT1_Gtf-like"/>
    <property type="match status" value="1"/>
</dbReference>
<comment type="similarity">
    <text evidence="1">Belongs to the UDP-glycosyltransferase family.</text>
</comment>
<keyword evidence="3 4" id="KW-0808">Transferase</keyword>
<sequence>MAKSIKILIIPTNGYGHLNIGLGLADMLTKHGHKPIFALNKKWKPSAEARGYEVRVLDADVVEPDEADQAARQMAVLEFLAPTLSQSTLEQVSWMSGKETMLYEDHIQIDTGLEALLAKESFDLLIVATLLALPAAETSGIPWVYFHTPSPHILYGKQITPPFSGYPLDTPKEVCQIYWDRYFKERSSGDALYNKYLASKGVGPVNTGYFQRESPYLNVYAYPKELDYRDVATLPKHYFRMDNSIRSNDELSTVIPQEFLDRPGKLIYVSLGSWFSGMVEVMSNLLAILAKSPHKFIVSKGPNHEKIQLAENMWGERFLNQLAILPMVDLVITHGGNNTIVECLHNGKPMIVLPFFIDQHDNAQRIVEKHLGFKFNPFQLDESGILNAIETLLGDAKLYERLQVIANDLKTSSTQDELVKLLEIIAKEKRCPFDEQVPPQPDKFNITTRISNFFNNVWHRLVNNK</sequence>
<dbReference type="Gene3D" id="3.40.50.2000">
    <property type="entry name" value="Glycogen Phosphorylase B"/>
    <property type="match status" value="2"/>
</dbReference>
<evidence type="ECO:0000256" key="3">
    <source>
        <dbReference type="ARBA" id="ARBA00022679"/>
    </source>
</evidence>
<dbReference type="AlphaFoldDB" id="T1KB14"/>
<accession>T1KB14</accession>
<reference evidence="4" key="2">
    <citation type="journal article" date="2014" name="Insect Biochem. Mol. Biol.">
        <title>Bacterial origin of a diverse family of UDP-glycosyltransferase genes in the Tetranychus urticae genome.</title>
        <authorList>
            <person name="Ahn S.J."/>
            <person name="Dermauw W."/>
            <person name="Wybouw N."/>
            <person name="Heckel D.G."/>
            <person name="Van Leeuwen T."/>
        </authorList>
    </citation>
    <scope>NUCLEOTIDE SEQUENCE</scope>
</reference>
<reference evidence="4" key="3">
    <citation type="submission" date="2014-03" db="EMBL/GenBank/DDBJ databases">
        <authorList>
            <person name="Ahn S.-J."/>
            <person name="Dermauw W."/>
            <person name="Wybouw N."/>
            <person name="Heckel D.G."/>
            <person name="Van Leeuwen T."/>
        </authorList>
    </citation>
    <scope>NUCLEOTIDE SEQUENCE</scope>
</reference>
<reference evidence="5" key="4">
    <citation type="submission" date="2015-06" db="UniProtKB">
        <authorList>
            <consortium name="EnsemblMetazoa"/>
        </authorList>
    </citation>
    <scope>IDENTIFICATION</scope>
</reference>
<name>T1KB14_TETUR</name>
<dbReference type="InterPro" id="IPR002213">
    <property type="entry name" value="UDP_glucos_trans"/>
</dbReference>
<dbReference type="eggNOG" id="KOG1192">
    <property type="taxonomic scope" value="Eukaryota"/>
</dbReference>
<evidence type="ECO:0000256" key="1">
    <source>
        <dbReference type="ARBA" id="ARBA00009995"/>
    </source>
</evidence>
<evidence type="ECO:0000313" key="5">
    <source>
        <dbReference type="EnsemblMetazoa" id="tetur08g02490.1"/>
    </source>
</evidence>
<reference evidence="6" key="1">
    <citation type="submission" date="2011-08" db="EMBL/GenBank/DDBJ databases">
        <authorList>
            <person name="Rombauts S."/>
        </authorList>
    </citation>
    <scope>NUCLEOTIDE SEQUENCE</scope>
    <source>
        <strain evidence="6">London</strain>
    </source>
</reference>
<dbReference type="HOGENOM" id="CLU_000537_0_0_1"/>
<dbReference type="OrthoDB" id="5835829at2759"/>
<protein>
    <submittedName>
        <fullName evidence="4">UDP-glycosyltransferase 207A1</fullName>
    </submittedName>
</protein>
<dbReference type="GO" id="GO:0008194">
    <property type="term" value="F:UDP-glycosyltransferase activity"/>
    <property type="evidence" value="ECO:0007669"/>
    <property type="project" value="InterPro"/>
</dbReference>
<evidence type="ECO:0000313" key="4">
    <source>
        <dbReference type="EMBL" id="AHX56917.1"/>
    </source>
</evidence>
<dbReference type="InterPro" id="IPR050271">
    <property type="entry name" value="UDP-glycosyltransferase"/>
</dbReference>
<dbReference type="GeneID" id="107362692"/>
<proteinExistence type="evidence at transcript level"/>
<dbReference type="RefSeq" id="NP_001310056.1">
    <property type="nucleotide sequence ID" value="NM_001323127.1"/>
</dbReference>
<dbReference type="PANTHER" id="PTHR48043">
    <property type="entry name" value="EG:EG0003.4 PROTEIN-RELATED"/>
    <property type="match status" value="1"/>
</dbReference>
<dbReference type="PANTHER" id="PTHR48043:SF145">
    <property type="entry name" value="FI06409P-RELATED"/>
    <property type="match status" value="1"/>
</dbReference>
<dbReference type="Pfam" id="PF00201">
    <property type="entry name" value="UDPGT"/>
    <property type="match status" value="1"/>
</dbReference>